<accession>A0A0F0LN11</accession>
<dbReference type="EMBL" id="JYIX01000032">
    <property type="protein sequence ID" value="KJL33655.1"/>
    <property type="molecule type" value="Genomic_DNA"/>
</dbReference>
<reference evidence="1 2" key="1">
    <citation type="submission" date="2015-02" db="EMBL/GenBank/DDBJ databases">
        <title>Draft genome sequences of ten Microbacterium spp. with emphasis on heavy metal contaminated environments.</title>
        <authorList>
            <person name="Corretto E."/>
        </authorList>
    </citation>
    <scope>NUCLEOTIDE SEQUENCE [LARGE SCALE GENOMIC DNA]</scope>
    <source>
        <strain evidence="1 2">ARN176</strain>
    </source>
</reference>
<sequence>MLAWSLSIAGVLLLAGVGAVLQLTANLGYDQAHTQLATALTKQADEASHNERVRAVDDESARAADVLLGVTDPALVTDAHRAGLTTARDHAQKASAAAMSLTSTRVPEPGAKPSWFWELYARTARLEADSRAVSTLTSDLGHSSEELGSATSAIGETGLAVLKAAGGLAAHIESDNTPSPNEGVLTLRELSARLVATTSFDEQVAQEFRDYATTVQQVRDGHVATLAAEAGPLQGARQQIEDFARSLVPGVLLDFQWADRVNDLGGDNGYLSGETRTPIESGQYATILLSNSVAEEWPGDSSRALVAHEAGHAIATKCRSMVDNTDSASAEAWATAWAIGMGFTDPGNGTQAYGSPPDAVVQQAMACR</sequence>
<organism evidence="1 2">
    <name type="scientific">Microbacterium azadirachtae</name>
    <dbReference type="NCBI Taxonomy" id="582680"/>
    <lineage>
        <taxon>Bacteria</taxon>
        <taxon>Bacillati</taxon>
        <taxon>Actinomycetota</taxon>
        <taxon>Actinomycetes</taxon>
        <taxon>Micrococcales</taxon>
        <taxon>Microbacteriaceae</taxon>
        <taxon>Microbacterium</taxon>
    </lineage>
</organism>
<dbReference type="PATRIC" id="fig|582680.6.peg.1490"/>
<evidence type="ECO:0000313" key="2">
    <source>
        <dbReference type="Proteomes" id="UP000033740"/>
    </source>
</evidence>
<gene>
    <name evidence="1" type="ORF">RS86_01452</name>
</gene>
<dbReference type="AlphaFoldDB" id="A0A0F0LN11"/>
<keyword evidence="2" id="KW-1185">Reference proteome</keyword>
<dbReference type="Proteomes" id="UP000033740">
    <property type="component" value="Unassembled WGS sequence"/>
</dbReference>
<evidence type="ECO:0000313" key="1">
    <source>
        <dbReference type="EMBL" id="KJL33655.1"/>
    </source>
</evidence>
<proteinExistence type="predicted"/>
<name>A0A0F0LN11_9MICO</name>
<comment type="caution">
    <text evidence="1">The sequence shown here is derived from an EMBL/GenBank/DDBJ whole genome shotgun (WGS) entry which is preliminary data.</text>
</comment>
<protein>
    <submittedName>
        <fullName evidence="1">Uncharacterized protein</fullName>
    </submittedName>
</protein>